<evidence type="ECO:0000313" key="2">
    <source>
        <dbReference type="EMBL" id="PRY93892.1"/>
    </source>
</evidence>
<dbReference type="Proteomes" id="UP000238392">
    <property type="component" value="Unassembled WGS sequence"/>
</dbReference>
<name>A0A2T0X4M3_9RHOB</name>
<organism evidence="2 3">
    <name type="scientific">Donghicola tyrosinivorans</name>
    <dbReference type="NCBI Taxonomy" id="1652492"/>
    <lineage>
        <taxon>Bacteria</taxon>
        <taxon>Pseudomonadati</taxon>
        <taxon>Pseudomonadota</taxon>
        <taxon>Alphaproteobacteria</taxon>
        <taxon>Rhodobacterales</taxon>
        <taxon>Roseobacteraceae</taxon>
        <taxon>Donghicola</taxon>
    </lineage>
</organism>
<evidence type="ECO:0000313" key="3">
    <source>
        <dbReference type="Proteomes" id="UP000238392"/>
    </source>
</evidence>
<gene>
    <name evidence="2" type="ORF">CLV74_10121</name>
</gene>
<dbReference type="EMBL" id="PVTQ01000001">
    <property type="protein sequence ID" value="PRY93892.1"/>
    <property type="molecule type" value="Genomic_DNA"/>
</dbReference>
<proteinExistence type="predicted"/>
<evidence type="ECO:0008006" key="4">
    <source>
        <dbReference type="Google" id="ProtNLM"/>
    </source>
</evidence>
<comment type="caution">
    <text evidence="2">The sequence shown here is derived from an EMBL/GenBank/DDBJ whole genome shotgun (WGS) entry which is preliminary data.</text>
</comment>
<reference evidence="2 3" key="1">
    <citation type="submission" date="2018-03" db="EMBL/GenBank/DDBJ databases">
        <title>Genomic Encyclopedia of Archaeal and Bacterial Type Strains, Phase II (KMG-II): from individual species to whole genera.</title>
        <authorList>
            <person name="Goeker M."/>
        </authorList>
    </citation>
    <scope>NUCLEOTIDE SEQUENCE [LARGE SCALE GENOMIC DNA]</scope>
    <source>
        <strain evidence="2 3">DSM 100212</strain>
    </source>
</reference>
<dbReference type="OrthoDB" id="3295600at2"/>
<accession>A0A2T0X4M3</accession>
<evidence type="ECO:0000256" key="1">
    <source>
        <dbReference type="SAM" id="MobiDB-lite"/>
    </source>
</evidence>
<dbReference type="Pfam" id="PF11150">
    <property type="entry name" value="DUF2927"/>
    <property type="match status" value="1"/>
</dbReference>
<dbReference type="AlphaFoldDB" id="A0A2T0X4M3"/>
<keyword evidence="3" id="KW-1185">Reference proteome</keyword>
<feature type="region of interest" description="Disordered" evidence="1">
    <location>
        <begin position="1"/>
        <end position="35"/>
    </location>
</feature>
<protein>
    <recommendedName>
        <fullName evidence="4">DUF2927 family protein</fullName>
    </recommendedName>
</protein>
<feature type="compositionally biased region" description="Polar residues" evidence="1">
    <location>
        <begin position="1"/>
        <end position="21"/>
    </location>
</feature>
<dbReference type="RefSeq" id="WP_106262186.1">
    <property type="nucleotide sequence ID" value="NZ_PVTQ01000001.1"/>
</dbReference>
<sequence>MTFPTVQVSQPARNITEQQKASLPDPNPPYKAATHKGNGLRRYYAMLQQRLLKQGKLRTAASGPDMTYSSRDLVRDFDRIALHSEYISSGRQLVSVNAPSVLKRWSDPINAFTVFSASVPPSQRDAARRNVQAMTQQLTKASGHPVRMGTRDNANFFLLFIAEEDRAAYAQAMQAAIPEIDPFTLSTVQAMPRNQLCLAITFPKSKGSPYIGKTLVVIRAENPGLLRQSCIHEEMAQAMGLPNDSFTARPSIFNDDEEFALLTKHDEQLLQILYDRRLKPGMTRQEALPIVNKIVSDLNGR</sequence>
<dbReference type="InterPro" id="IPR021323">
    <property type="entry name" value="DUF2927"/>
</dbReference>